<dbReference type="EMBL" id="DVAB01000017">
    <property type="protein sequence ID" value="HIK00246.1"/>
    <property type="molecule type" value="Genomic_DNA"/>
</dbReference>
<evidence type="ECO:0000256" key="9">
    <source>
        <dbReference type="ARBA" id="ARBA00022763"/>
    </source>
</evidence>
<evidence type="ECO:0000259" key="17">
    <source>
        <dbReference type="PROSITE" id="PS50173"/>
    </source>
</evidence>
<evidence type="ECO:0000256" key="3">
    <source>
        <dbReference type="ARBA" id="ARBA00022457"/>
    </source>
</evidence>
<gene>
    <name evidence="18" type="primary">dinB</name>
    <name evidence="15" type="synonym">dbh</name>
    <name evidence="18" type="ORF">H1016_01770</name>
</gene>
<dbReference type="NCBIfam" id="NF002677">
    <property type="entry name" value="PRK02406.1"/>
    <property type="match status" value="1"/>
</dbReference>
<sequence>MLEKRIIMHIDLDAFFASVEEREHPEYRGKPLIVGAGPIEGLKRGVVSTANYEARKFGIHSAMPISIAHKKCPEGIFIPANHELYEKVSQSIMLRLKKYADKTEQYSIDEMFLDVSDKTKNFKQAEEIAKKIKNEIKENEQLTCSIGISSNKLVAKIASDFKKPAGLTIVPQNKIQEFLDPLSPRKLIGVGPKTETRLKDMGIETIKKLRAASKEKLVDAFGVHGEEMYSMARGIDNSPVEEYTEIKSHNRNYTFQEDTKEKELLMKTLAIMASEIENELKKEKMFYKTITVRCRYSNFDTHIKSKTIKLPVSDTETMLKVAEELLDEFLKDERKIRQIGLRVSNLTNKKIEQQKLT</sequence>
<dbReference type="GO" id="GO:0005737">
    <property type="term" value="C:cytoplasm"/>
    <property type="evidence" value="ECO:0007669"/>
    <property type="project" value="UniProtKB-SubCell"/>
</dbReference>
<dbReference type="Pfam" id="PF00817">
    <property type="entry name" value="IMS"/>
    <property type="match status" value="1"/>
</dbReference>
<dbReference type="GO" id="GO:0003887">
    <property type="term" value="F:DNA-directed DNA polymerase activity"/>
    <property type="evidence" value="ECO:0007669"/>
    <property type="project" value="UniProtKB-UniRule"/>
</dbReference>
<evidence type="ECO:0000256" key="1">
    <source>
        <dbReference type="ARBA" id="ARBA00004496"/>
    </source>
</evidence>
<dbReference type="InterPro" id="IPR043502">
    <property type="entry name" value="DNA/RNA_pol_sf"/>
</dbReference>
<keyword evidence="4 15" id="KW-0963">Cytoplasm</keyword>
<reference evidence="18 19" key="1">
    <citation type="journal article" name="Nat. Commun.">
        <title>Undinarchaeota illuminate DPANN phylogeny and the impact of gene transfer on archaeal evolution.</title>
        <authorList>
            <person name="Dombrowski N."/>
            <person name="Williams T.A."/>
            <person name="Sun J."/>
            <person name="Woodcroft B.J."/>
            <person name="Lee J.H."/>
            <person name="Minh B.Q."/>
            <person name="Rinke C."/>
            <person name="Spang A."/>
        </authorList>
    </citation>
    <scope>NUCLEOTIDE SEQUENCE [LARGE SCALE GENOMIC DNA]</scope>
    <source>
        <strain evidence="18">MAG_bin1129</strain>
    </source>
</reference>
<proteinExistence type="inferred from homology"/>
<keyword evidence="12 15" id="KW-0238">DNA-binding</keyword>
<evidence type="ECO:0000256" key="12">
    <source>
        <dbReference type="ARBA" id="ARBA00023125"/>
    </source>
</evidence>
<dbReference type="GO" id="GO:0003684">
    <property type="term" value="F:damaged DNA binding"/>
    <property type="evidence" value="ECO:0007669"/>
    <property type="project" value="InterPro"/>
</dbReference>
<evidence type="ECO:0000256" key="15">
    <source>
        <dbReference type="HAMAP-Rule" id="MF_01113"/>
    </source>
</evidence>
<evidence type="ECO:0000256" key="8">
    <source>
        <dbReference type="ARBA" id="ARBA00022723"/>
    </source>
</evidence>
<feature type="binding site" evidence="15">
    <location>
        <position position="11"/>
    </location>
    <ligand>
        <name>Mg(2+)</name>
        <dbReference type="ChEBI" id="CHEBI:18420"/>
    </ligand>
</feature>
<keyword evidence="16" id="KW-0175">Coiled coil</keyword>
<dbReference type="Gene3D" id="3.40.1170.60">
    <property type="match status" value="1"/>
</dbReference>
<keyword evidence="8 15" id="KW-0479">Metal-binding</keyword>
<dbReference type="GO" id="GO:0000287">
    <property type="term" value="F:magnesium ion binding"/>
    <property type="evidence" value="ECO:0007669"/>
    <property type="project" value="UniProtKB-UniRule"/>
</dbReference>
<dbReference type="InterPro" id="IPR022880">
    <property type="entry name" value="DNApol_IV"/>
</dbReference>
<evidence type="ECO:0000256" key="7">
    <source>
        <dbReference type="ARBA" id="ARBA00022705"/>
    </source>
</evidence>
<evidence type="ECO:0000313" key="18">
    <source>
        <dbReference type="EMBL" id="HIK00246.1"/>
    </source>
</evidence>
<keyword evidence="5 15" id="KW-0808">Transferase</keyword>
<accession>A0A832XI42</accession>
<dbReference type="SUPFAM" id="SSF56672">
    <property type="entry name" value="DNA/RNA polymerases"/>
    <property type="match status" value="1"/>
</dbReference>
<evidence type="ECO:0000256" key="4">
    <source>
        <dbReference type="ARBA" id="ARBA00022490"/>
    </source>
</evidence>
<dbReference type="InterPro" id="IPR017961">
    <property type="entry name" value="DNA_pol_Y-fam_little_finger"/>
</dbReference>
<dbReference type="InterPro" id="IPR001126">
    <property type="entry name" value="UmuC"/>
</dbReference>
<comment type="subcellular location">
    <subcellularLocation>
        <location evidence="1 15">Cytoplasm</location>
    </subcellularLocation>
</comment>
<dbReference type="PANTHER" id="PTHR11076">
    <property type="entry name" value="DNA REPAIR POLYMERASE UMUC / TRANSFERASE FAMILY MEMBER"/>
    <property type="match status" value="1"/>
</dbReference>
<evidence type="ECO:0000256" key="6">
    <source>
        <dbReference type="ARBA" id="ARBA00022695"/>
    </source>
</evidence>
<keyword evidence="9 15" id="KW-0227">DNA damage</keyword>
<dbReference type="Gene3D" id="1.10.150.20">
    <property type="entry name" value="5' to 3' exonuclease, C-terminal subdomain"/>
    <property type="match status" value="1"/>
</dbReference>
<evidence type="ECO:0000256" key="5">
    <source>
        <dbReference type="ARBA" id="ARBA00022679"/>
    </source>
</evidence>
<evidence type="ECO:0000256" key="16">
    <source>
        <dbReference type="SAM" id="Coils"/>
    </source>
</evidence>
<dbReference type="Pfam" id="PF21999">
    <property type="entry name" value="IMS_HHH_1"/>
    <property type="match status" value="1"/>
</dbReference>
<dbReference type="InterPro" id="IPR043128">
    <property type="entry name" value="Rev_trsase/Diguanyl_cyclase"/>
</dbReference>
<feature type="binding site" evidence="15">
    <location>
        <position position="109"/>
    </location>
    <ligand>
        <name>Mg(2+)</name>
        <dbReference type="ChEBI" id="CHEBI:18420"/>
    </ligand>
</feature>
<dbReference type="GO" id="GO:0006261">
    <property type="term" value="P:DNA-templated DNA replication"/>
    <property type="evidence" value="ECO:0007669"/>
    <property type="project" value="UniProtKB-UniRule"/>
</dbReference>
<dbReference type="Gene3D" id="3.30.1490.100">
    <property type="entry name" value="DNA polymerase, Y-family, little finger domain"/>
    <property type="match status" value="1"/>
</dbReference>
<feature type="active site" evidence="15">
    <location>
        <position position="110"/>
    </location>
</feature>
<dbReference type="HAMAP" id="MF_01113">
    <property type="entry name" value="DNApol_IV"/>
    <property type="match status" value="1"/>
</dbReference>
<dbReference type="InterPro" id="IPR050116">
    <property type="entry name" value="DNA_polymerase-Y"/>
</dbReference>
<evidence type="ECO:0000256" key="10">
    <source>
        <dbReference type="ARBA" id="ARBA00022842"/>
    </source>
</evidence>
<keyword evidence="11 15" id="KW-0239">DNA-directed DNA polymerase</keyword>
<evidence type="ECO:0000256" key="13">
    <source>
        <dbReference type="ARBA" id="ARBA00023204"/>
    </source>
</evidence>
<keyword evidence="13 15" id="KW-0234">DNA repair</keyword>
<evidence type="ECO:0000313" key="19">
    <source>
        <dbReference type="Proteomes" id="UP000646946"/>
    </source>
</evidence>
<comment type="function">
    <text evidence="15">Poorly processive, error-prone DNA polymerase involved in untargeted mutagenesis. Copies undamaged DNA at stalled replication forks, which arise in vivo from mismatched or misaligned primer ends. These misaligned primers can be extended by PolIV. Exhibits no 3'-5' exonuclease (proofreading) activity. May be involved in translesional synthesis.</text>
</comment>
<comment type="caution">
    <text evidence="18">The sequence shown here is derived from an EMBL/GenBank/DDBJ whole genome shotgun (WGS) entry which is preliminary data.</text>
</comment>
<dbReference type="FunFam" id="3.40.1170.60:FF:000001">
    <property type="entry name" value="DNA polymerase IV"/>
    <property type="match status" value="1"/>
</dbReference>
<dbReference type="EC" id="2.7.7.7" evidence="15"/>
<dbReference type="InterPro" id="IPR053848">
    <property type="entry name" value="IMS_HHH_1"/>
</dbReference>
<keyword evidence="19" id="KW-1185">Reference proteome</keyword>
<comment type="similarity">
    <text evidence="2 15">Belongs to the DNA polymerase type-Y family.</text>
</comment>
<evidence type="ECO:0000256" key="11">
    <source>
        <dbReference type="ARBA" id="ARBA00022932"/>
    </source>
</evidence>
<keyword evidence="3 15" id="KW-0515">Mutator protein</keyword>
<dbReference type="Proteomes" id="UP000646946">
    <property type="component" value="Unassembled WGS sequence"/>
</dbReference>
<dbReference type="Gene3D" id="3.30.70.270">
    <property type="match status" value="1"/>
</dbReference>
<dbReference type="AlphaFoldDB" id="A0A832XI42"/>
<organism evidence="18 19">
    <name type="scientific">Candidatus Naiadarchaeum limnaeum</name>
    <dbReference type="NCBI Taxonomy" id="2756139"/>
    <lineage>
        <taxon>Archaea</taxon>
        <taxon>Candidatus Undinarchaeota</taxon>
        <taxon>Candidatus Undinarchaeia</taxon>
        <taxon>Candidatus Naiadarchaeales</taxon>
        <taxon>Candidatus Naiadarchaeaceae</taxon>
        <taxon>Candidatus Naiadarchaeum</taxon>
    </lineage>
</organism>
<comment type="catalytic activity">
    <reaction evidence="14 15">
        <text>DNA(n) + a 2'-deoxyribonucleoside 5'-triphosphate = DNA(n+1) + diphosphate</text>
        <dbReference type="Rhea" id="RHEA:22508"/>
        <dbReference type="Rhea" id="RHEA-COMP:17339"/>
        <dbReference type="Rhea" id="RHEA-COMP:17340"/>
        <dbReference type="ChEBI" id="CHEBI:33019"/>
        <dbReference type="ChEBI" id="CHEBI:61560"/>
        <dbReference type="ChEBI" id="CHEBI:173112"/>
        <dbReference type="EC" id="2.7.7.7"/>
    </reaction>
</comment>
<name>A0A832XI42_9ARCH</name>
<evidence type="ECO:0000256" key="14">
    <source>
        <dbReference type="ARBA" id="ARBA00049244"/>
    </source>
</evidence>
<comment type="cofactor">
    <cofactor evidence="15">
        <name>Mg(2+)</name>
        <dbReference type="ChEBI" id="CHEBI:18420"/>
    </cofactor>
    <text evidence="15">Binds 2 magnesium ions per subunit.</text>
</comment>
<comment type="subunit">
    <text evidence="15">Monomer.</text>
</comment>
<dbReference type="CDD" id="cd03586">
    <property type="entry name" value="PolY_Pol_IV_kappa"/>
    <property type="match status" value="1"/>
</dbReference>
<dbReference type="SUPFAM" id="SSF100879">
    <property type="entry name" value="Lesion bypass DNA polymerase (Y-family), little finger domain"/>
    <property type="match status" value="1"/>
</dbReference>
<keyword evidence="7 15" id="KW-0235">DNA replication</keyword>
<dbReference type="PROSITE" id="PS50173">
    <property type="entry name" value="UMUC"/>
    <property type="match status" value="1"/>
</dbReference>
<feature type="coiled-coil region" evidence="16">
    <location>
        <begin position="115"/>
        <end position="145"/>
    </location>
</feature>
<dbReference type="PANTHER" id="PTHR11076:SF33">
    <property type="entry name" value="DNA POLYMERASE KAPPA"/>
    <property type="match status" value="1"/>
</dbReference>
<dbReference type="GO" id="GO:0042276">
    <property type="term" value="P:error-prone translesion synthesis"/>
    <property type="evidence" value="ECO:0007669"/>
    <property type="project" value="TreeGrafter"/>
</dbReference>
<feature type="site" description="Substrate discrimination" evidence="15">
    <location>
        <position position="16"/>
    </location>
</feature>
<keyword evidence="6 15" id="KW-0548">Nucleotidyltransferase</keyword>
<dbReference type="InterPro" id="IPR036775">
    <property type="entry name" value="DNA_pol_Y-fam_lit_finger_sf"/>
</dbReference>
<protein>
    <recommendedName>
        <fullName evidence="15">DNA polymerase IV</fullName>
        <shortName evidence="15">Pol IV</shortName>
        <ecNumber evidence="15">2.7.7.7</ecNumber>
    </recommendedName>
</protein>
<feature type="domain" description="UmuC" evidence="17">
    <location>
        <begin position="7"/>
        <end position="191"/>
    </location>
</feature>
<dbReference type="GO" id="GO:0006281">
    <property type="term" value="P:DNA repair"/>
    <property type="evidence" value="ECO:0007669"/>
    <property type="project" value="UniProtKB-UniRule"/>
</dbReference>
<evidence type="ECO:0000256" key="2">
    <source>
        <dbReference type="ARBA" id="ARBA00010945"/>
    </source>
</evidence>
<dbReference type="Pfam" id="PF11799">
    <property type="entry name" value="IMS_C"/>
    <property type="match status" value="1"/>
</dbReference>
<keyword evidence="10 15" id="KW-0460">Magnesium</keyword>